<dbReference type="OrthoDB" id="2382322at2"/>
<dbReference type="InterPro" id="IPR024998">
    <property type="entry name" value="DUF3906"/>
</dbReference>
<dbReference type="AlphaFoldDB" id="A0A6N9Q0F4"/>
<dbReference type="EMBL" id="SIJB01000013">
    <property type="protein sequence ID" value="NBI28395.1"/>
    <property type="molecule type" value="Genomic_DNA"/>
</dbReference>
<keyword evidence="2" id="KW-1185">Reference proteome</keyword>
<evidence type="ECO:0000313" key="2">
    <source>
        <dbReference type="Proteomes" id="UP000448943"/>
    </source>
</evidence>
<dbReference type="Proteomes" id="UP000448943">
    <property type="component" value="Unassembled WGS sequence"/>
</dbReference>
<comment type="caution">
    <text evidence="1">The sequence shown here is derived from an EMBL/GenBank/DDBJ whole genome shotgun (WGS) entry which is preliminary data.</text>
</comment>
<dbReference type="RefSeq" id="WP_160645184.1">
    <property type="nucleotide sequence ID" value="NZ_SIJB01000013.1"/>
</dbReference>
<proteinExistence type="predicted"/>
<gene>
    <name evidence="1" type="ORF">ERL59_05440</name>
</gene>
<organism evidence="1 2">
    <name type="scientific">Chengkuizengella marina</name>
    <dbReference type="NCBI Taxonomy" id="2507566"/>
    <lineage>
        <taxon>Bacteria</taxon>
        <taxon>Bacillati</taxon>
        <taxon>Bacillota</taxon>
        <taxon>Bacilli</taxon>
        <taxon>Bacillales</taxon>
        <taxon>Paenibacillaceae</taxon>
        <taxon>Chengkuizengella</taxon>
    </lineage>
</organism>
<reference evidence="1 2" key="1">
    <citation type="submission" date="2019-01" db="EMBL/GenBank/DDBJ databases">
        <title>Chengkuizengella sp. nov., isolated from deep-sea sediment of East Pacific Ocean.</title>
        <authorList>
            <person name="Yang J."/>
            <person name="Lai Q."/>
            <person name="Shao Z."/>
        </authorList>
    </citation>
    <scope>NUCLEOTIDE SEQUENCE [LARGE SCALE GENOMIC DNA]</scope>
    <source>
        <strain evidence="1 2">YPA3-1-1</strain>
    </source>
</reference>
<name>A0A6N9Q0F4_9BACL</name>
<protein>
    <submittedName>
        <fullName evidence="1">DUF3906 family protein</fullName>
    </submittedName>
</protein>
<dbReference type="Pfam" id="PF13046">
    <property type="entry name" value="DUF3906"/>
    <property type="match status" value="1"/>
</dbReference>
<accession>A0A6N9Q0F4</accession>
<evidence type="ECO:0000313" key="1">
    <source>
        <dbReference type="EMBL" id="NBI28395.1"/>
    </source>
</evidence>
<sequence>MFLYKLEIQLEDQLTYLVVIAESDEKAFDYAESSLAVHFVKMPKVLESCIVEKKRLNKGSGYVIETKQ</sequence>